<evidence type="ECO:0000256" key="1">
    <source>
        <dbReference type="ARBA" id="ARBA00022884"/>
    </source>
</evidence>
<dbReference type="Proteomes" id="UP000698800">
    <property type="component" value="Unassembled WGS sequence"/>
</dbReference>
<feature type="compositionally biased region" description="Gly residues" evidence="3">
    <location>
        <begin position="386"/>
        <end position="395"/>
    </location>
</feature>
<feature type="compositionally biased region" description="Gly residues" evidence="3">
    <location>
        <begin position="206"/>
        <end position="220"/>
    </location>
</feature>
<evidence type="ECO:0000313" key="6">
    <source>
        <dbReference type="Proteomes" id="UP000698800"/>
    </source>
</evidence>
<feature type="region of interest" description="Disordered" evidence="3">
    <location>
        <begin position="375"/>
        <end position="423"/>
    </location>
</feature>
<feature type="compositionally biased region" description="Basic residues" evidence="3">
    <location>
        <begin position="407"/>
        <end position="417"/>
    </location>
</feature>
<dbReference type="SMART" id="SM00360">
    <property type="entry name" value="RRM"/>
    <property type="match status" value="1"/>
</dbReference>
<dbReference type="EMBL" id="JAGHQL010000129">
    <property type="protein sequence ID" value="KAH0537884.1"/>
    <property type="molecule type" value="Genomic_DNA"/>
</dbReference>
<dbReference type="InterPro" id="IPR050825">
    <property type="entry name" value="RBM42_RBP45_47-like"/>
</dbReference>
<dbReference type="Pfam" id="PF00076">
    <property type="entry name" value="RRM_1"/>
    <property type="match status" value="1"/>
</dbReference>
<keyword evidence="1 2" id="KW-0694">RNA-binding</keyword>
<dbReference type="SUPFAM" id="SSF54928">
    <property type="entry name" value="RNA-binding domain, RBD"/>
    <property type="match status" value="1"/>
</dbReference>
<evidence type="ECO:0000256" key="2">
    <source>
        <dbReference type="PROSITE-ProRule" id="PRU00176"/>
    </source>
</evidence>
<feature type="compositionally biased region" description="Polar residues" evidence="3">
    <location>
        <begin position="236"/>
        <end position="245"/>
    </location>
</feature>
<proteinExistence type="predicted"/>
<dbReference type="InterPro" id="IPR000504">
    <property type="entry name" value="RRM_dom"/>
</dbReference>
<feature type="compositionally biased region" description="Low complexity" evidence="3">
    <location>
        <begin position="102"/>
        <end position="136"/>
    </location>
</feature>
<feature type="compositionally biased region" description="Pro residues" evidence="3">
    <location>
        <begin position="27"/>
        <end position="36"/>
    </location>
</feature>
<dbReference type="GO" id="GO:0003729">
    <property type="term" value="F:mRNA binding"/>
    <property type="evidence" value="ECO:0007669"/>
    <property type="project" value="InterPro"/>
</dbReference>
<dbReference type="AlphaFoldDB" id="A0A9P8KW21"/>
<dbReference type="PANTHER" id="PTHR47640">
    <property type="entry name" value="TRNA SELENOCYSTEINE 1-ASSOCIATED PROTEIN 1-RELATED-RELATED"/>
    <property type="match status" value="1"/>
</dbReference>
<dbReference type="PROSITE" id="PS50102">
    <property type="entry name" value="RRM"/>
    <property type="match status" value="1"/>
</dbReference>
<evidence type="ECO:0000256" key="3">
    <source>
        <dbReference type="SAM" id="MobiDB-lite"/>
    </source>
</evidence>
<feature type="domain" description="RRM" evidence="4">
    <location>
        <begin position="293"/>
        <end position="371"/>
    </location>
</feature>
<dbReference type="Gene3D" id="3.30.70.330">
    <property type="match status" value="1"/>
</dbReference>
<organism evidence="5 6">
    <name type="scientific">Glutinoglossum americanum</name>
    <dbReference type="NCBI Taxonomy" id="1670608"/>
    <lineage>
        <taxon>Eukaryota</taxon>
        <taxon>Fungi</taxon>
        <taxon>Dikarya</taxon>
        <taxon>Ascomycota</taxon>
        <taxon>Pezizomycotina</taxon>
        <taxon>Geoglossomycetes</taxon>
        <taxon>Geoglossales</taxon>
        <taxon>Geoglossaceae</taxon>
        <taxon>Glutinoglossum</taxon>
    </lineage>
</organism>
<dbReference type="PANTHER" id="PTHR47640:SF11">
    <property type="entry name" value="RNA-BINDING PROTEIN 42"/>
    <property type="match status" value="1"/>
</dbReference>
<feature type="compositionally biased region" description="Low complexity" evidence="3">
    <location>
        <begin position="37"/>
        <end position="56"/>
    </location>
</feature>
<feature type="compositionally biased region" description="Low complexity" evidence="3">
    <location>
        <begin position="221"/>
        <end position="230"/>
    </location>
</feature>
<evidence type="ECO:0000313" key="5">
    <source>
        <dbReference type="EMBL" id="KAH0537884.1"/>
    </source>
</evidence>
<dbReference type="InterPro" id="IPR034215">
    <property type="entry name" value="RBM42_RRM"/>
</dbReference>
<dbReference type="InterPro" id="IPR012677">
    <property type="entry name" value="Nucleotide-bd_a/b_plait_sf"/>
</dbReference>
<reference evidence="5" key="1">
    <citation type="submission" date="2021-03" db="EMBL/GenBank/DDBJ databases">
        <title>Comparative genomics and phylogenomic investigation of the class Geoglossomycetes provide insights into ecological specialization and systematics.</title>
        <authorList>
            <person name="Melie T."/>
            <person name="Pirro S."/>
            <person name="Miller A.N."/>
            <person name="Quandt A."/>
        </authorList>
    </citation>
    <scope>NUCLEOTIDE SEQUENCE</scope>
    <source>
        <strain evidence="5">GBOQ0MN5Z8</strain>
    </source>
</reference>
<name>A0A9P8KW21_9PEZI</name>
<evidence type="ECO:0000259" key="4">
    <source>
        <dbReference type="PROSITE" id="PS50102"/>
    </source>
</evidence>
<dbReference type="InterPro" id="IPR035979">
    <property type="entry name" value="RBD_domain_sf"/>
</dbReference>
<dbReference type="OrthoDB" id="1749473at2759"/>
<gene>
    <name evidence="5" type="ORF">FGG08_005436</name>
</gene>
<protein>
    <recommendedName>
        <fullName evidence="4">RRM domain-containing protein</fullName>
    </recommendedName>
</protein>
<keyword evidence="6" id="KW-1185">Reference proteome</keyword>
<accession>A0A9P8KW21</accession>
<comment type="caution">
    <text evidence="5">The sequence shown here is derived from an EMBL/GenBank/DDBJ whole genome shotgun (WGS) entry which is preliminary data.</text>
</comment>
<feature type="compositionally biased region" description="Gly residues" evidence="3">
    <location>
        <begin position="160"/>
        <end position="170"/>
    </location>
</feature>
<feature type="region of interest" description="Disordered" evidence="3">
    <location>
        <begin position="196"/>
        <end position="245"/>
    </location>
</feature>
<dbReference type="CDD" id="cd12383">
    <property type="entry name" value="RRM_RBM42"/>
    <property type="match status" value="1"/>
</dbReference>
<feature type="region of interest" description="Disordered" evidence="3">
    <location>
        <begin position="1"/>
        <end position="180"/>
    </location>
</feature>
<sequence>MSIPPPPGLKTAQAISTTAAPQHSSLPPRPPPPAGPVPSFKPAFSASPSFSGAPGTASGGYNGTSSGSAGLAVFRPRQVAGGGSDWRNHSPATSAPPTSAVGYGFSSQAGFAGAGYDTQQQYQQPQQQQQHYYQQPAPDAYTHVSPPQIRNPFPLPGQDQGLGYGRGQGGGRDRYQDGGLDPEMEQQIAQWQSAYAGKDATDQPAGRGGGRGSRGQGFEGPGAASGANAGPLGGRTETSQSTLSGTTVASAVDGDSGIAAVVSADGKQKTVVRSGGGQTWTDTTLLEWDPAHFRLFVGNLAGEVTDDSLLKAFSRYPSVQKARVVRDKRSTKSKGYGFVSFSDGEEYFQAAREMQGKYIGSHPVLLRRSTTEIRPVLPNDRKGGKYGKGVKGGGNSSALGAKAGAGVHKKKHSKTKGGLHVLG</sequence>